<comment type="caution">
    <text evidence="1">The sequence shown here is derived from an EMBL/GenBank/DDBJ whole genome shotgun (WGS) entry which is preliminary data.</text>
</comment>
<dbReference type="AlphaFoldDB" id="A0ABD2NXB5"/>
<protein>
    <submittedName>
        <fullName evidence="1">Uncharacterized protein</fullName>
    </submittedName>
</protein>
<reference evidence="1 2" key="1">
    <citation type="journal article" date="2021" name="BMC Biol.">
        <title>Horizontally acquired antibacterial genes associated with adaptive radiation of ladybird beetles.</title>
        <authorList>
            <person name="Li H.S."/>
            <person name="Tang X.F."/>
            <person name="Huang Y.H."/>
            <person name="Xu Z.Y."/>
            <person name="Chen M.L."/>
            <person name="Du X.Y."/>
            <person name="Qiu B.Y."/>
            <person name="Chen P.T."/>
            <person name="Zhang W."/>
            <person name="Slipinski A."/>
            <person name="Escalona H.E."/>
            <person name="Waterhouse R.M."/>
            <person name="Zwick A."/>
            <person name="Pang H."/>
        </authorList>
    </citation>
    <scope>NUCLEOTIDE SEQUENCE [LARGE SCALE GENOMIC DNA]</scope>
    <source>
        <strain evidence="1">SYSU2018</strain>
    </source>
</reference>
<name>A0ABD2NXB5_9CUCU</name>
<proteinExistence type="predicted"/>
<evidence type="ECO:0000313" key="1">
    <source>
        <dbReference type="EMBL" id="KAL3283232.1"/>
    </source>
</evidence>
<feature type="non-terminal residue" evidence="1">
    <location>
        <position position="1"/>
    </location>
</feature>
<sequence length="93" mass="10737">DTTILNQDSNRQELEIKSDRSSRNAQDWFEANAHAPFIKLLGFNVDSSLSWSTHIEKTGKRLSLEICAIRRIKMSVSEETSIRIYQAKFYTEA</sequence>
<gene>
    <name evidence="1" type="ORF">HHI36_006380</name>
</gene>
<keyword evidence="2" id="KW-1185">Reference proteome</keyword>
<evidence type="ECO:0000313" key="2">
    <source>
        <dbReference type="Proteomes" id="UP001516400"/>
    </source>
</evidence>
<dbReference type="Proteomes" id="UP001516400">
    <property type="component" value="Unassembled WGS sequence"/>
</dbReference>
<accession>A0ABD2NXB5</accession>
<organism evidence="1 2">
    <name type="scientific">Cryptolaemus montrouzieri</name>
    <dbReference type="NCBI Taxonomy" id="559131"/>
    <lineage>
        <taxon>Eukaryota</taxon>
        <taxon>Metazoa</taxon>
        <taxon>Ecdysozoa</taxon>
        <taxon>Arthropoda</taxon>
        <taxon>Hexapoda</taxon>
        <taxon>Insecta</taxon>
        <taxon>Pterygota</taxon>
        <taxon>Neoptera</taxon>
        <taxon>Endopterygota</taxon>
        <taxon>Coleoptera</taxon>
        <taxon>Polyphaga</taxon>
        <taxon>Cucujiformia</taxon>
        <taxon>Coccinelloidea</taxon>
        <taxon>Coccinellidae</taxon>
        <taxon>Scymninae</taxon>
        <taxon>Scymnini</taxon>
        <taxon>Cryptolaemus</taxon>
    </lineage>
</organism>
<dbReference type="EMBL" id="JABFTP020000144">
    <property type="protein sequence ID" value="KAL3283232.1"/>
    <property type="molecule type" value="Genomic_DNA"/>
</dbReference>